<feature type="region of interest" description="Disordered" evidence="1">
    <location>
        <begin position="1"/>
        <end position="33"/>
    </location>
</feature>
<name>A0A5B7D6W8_PORTR</name>
<dbReference type="AlphaFoldDB" id="A0A5B7D6W8"/>
<evidence type="ECO:0000256" key="1">
    <source>
        <dbReference type="SAM" id="MobiDB-lite"/>
    </source>
</evidence>
<evidence type="ECO:0000313" key="2">
    <source>
        <dbReference type="EMBL" id="MPC17038.1"/>
    </source>
</evidence>
<protein>
    <submittedName>
        <fullName evidence="2">Uncharacterized protein</fullName>
    </submittedName>
</protein>
<dbReference type="Proteomes" id="UP000324222">
    <property type="component" value="Unassembled WGS sequence"/>
</dbReference>
<accession>A0A5B7D6W8</accession>
<gene>
    <name evidence="2" type="ORF">E2C01_009883</name>
</gene>
<comment type="caution">
    <text evidence="2">The sequence shown here is derived from an EMBL/GenBank/DDBJ whole genome shotgun (WGS) entry which is preliminary data.</text>
</comment>
<keyword evidence="3" id="KW-1185">Reference proteome</keyword>
<proteinExistence type="predicted"/>
<evidence type="ECO:0000313" key="3">
    <source>
        <dbReference type="Proteomes" id="UP000324222"/>
    </source>
</evidence>
<dbReference type="EMBL" id="VSRR010000556">
    <property type="protein sequence ID" value="MPC17038.1"/>
    <property type="molecule type" value="Genomic_DNA"/>
</dbReference>
<sequence length="112" mass="12137">MRGKRGEVRRGEERRGEERGSEGRGEGRGGGEDLCKAAYRYSRLAGEERANLSLLSLPPSILTYVTRTATQPLPSSGLAGDWQLPRLLVIAPVAATEGGREGGKKMVKRQNT</sequence>
<reference evidence="2 3" key="1">
    <citation type="submission" date="2019-05" db="EMBL/GenBank/DDBJ databases">
        <title>Another draft genome of Portunus trituberculatus and its Hox gene families provides insights of decapod evolution.</title>
        <authorList>
            <person name="Jeong J.-H."/>
            <person name="Song I."/>
            <person name="Kim S."/>
            <person name="Choi T."/>
            <person name="Kim D."/>
            <person name="Ryu S."/>
            <person name="Kim W."/>
        </authorList>
    </citation>
    <scope>NUCLEOTIDE SEQUENCE [LARGE SCALE GENOMIC DNA]</scope>
    <source>
        <tissue evidence="2">Muscle</tissue>
    </source>
</reference>
<organism evidence="2 3">
    <name type="scientific">Portunus trituberculatus</name>
    <name type="common">Swimming crab</name>
    <name type="synonym">Neptunus trituberculatus</name>
    <dbReference type="NCBI Taxonomy" id="210409"/>
    <lineage>
        <taxon>Eukaryota</taxon>
        <taxon>Metazoa</taxon>
        <taxon>Ecdysozoa</taxon>
        <taxon>Arthropoda</taxon>
        <taxon>Crustacea</taxon>
        <taxon>Multicrustacea</taxon>
        <taxon>Malacostraca</taxon>
        <taxon>Eumalacostraca</taxon>
        <taxon>Eucarida</taxon>
        <taxon>Decapoda</taxon>
        <taxon>Pleocyemata</taxon>
        <taxon>Brachyura</taxon>
        <taxon>Eubrachyura</taxon>
        <taxon>Portunoidea</taxon>
        <taxon>Portunidae</taxon>
        <taxon>Portuninae</taxon>
        <taxon>Portunus</taxon>
    </lineage>
</organism>